<dbReference type="CDD" id="cd13853">
    <property type="entry name" value="CuRO_1_Tth-MCO_like"/>
    <property type="match status" value="1"/>
</dbReference>
<evidence type="ECO:0000256" key="1">
    <source>
        <dbReference type="ARBA" id="ARBA00022723"/>
    </source>
</evidence>
<dbReference type="InterPro" id="IPR006311">
    <property type="entry name" value="TAT_signal"/>
</dbReference>
<gene>
    <name evidence="6" type="ORF">ACFPEL_21370</name>
</gene>
<evidence type="ECO:0000259" key="5">
    <source>
        <dbReference type="Pfam" id="PF07732"/>
    </source>
</evidence>
<dbReference type="PROSITE" id="PS00080">
    <property type="entry name" value="MULTICOPPER_OXIDASE2"/>
    <property type="match status" value="1"/>
</dbReference>
<feature type="domain" description="Plastocyanin-like" evidence="5">
    <location>
        <begin position="81"/>
        <end position="189"/>
    </location>
</feature>
<keyword evidence="7" id="KW-1185">Reference proteome</keyword>
<feature type="domain" description="Plastocyanin-like" evidence="4">
    <location>
        <begin position="397"/>
        <end position="497"/>
    </location>
</feature>
<reference evidence="7" key="1">
    <citation type="journal article" date="2019" name="Int. J. Syst. Evol. Microbiol.">
        <title>The Global Catalogue of Microorganisms (GCM) 10K type strain sequencing project: providing services to taxonomists for standard genome sequencing and annotation.</title>
        <authorList>
            <consortium name="The Broad Institute Genomics Platform"/>
            <consortium name="The Broad Institute Genome Sequencing Center for Infectious Disease"/>
            <person name="Wu L."/>
            <person name="Ma J."/>
        </authorList>
    </citation>
    <scope>NUCLEOTIDE SEQUENCE [LARGE SCALE GENOMIC DNA]</scope>
    <source>
        <strain evidence="7">CCUG 50347</strain>
    </source>
</reference>
<keyword evidence="2" id="KW-0560">Oxidoreductase</keyword>
<dbReference type="InterPro" id="IPR011707">
    <property type="entry name" value="Cu-oxidase-like_N"/>
</dbReference>
<feature type="domain" description="Plastocyanin-like" evidence="3">
    <location>
        <begin position="221"/>
        <end position="315"/>
    </location>
</feature>
<dbReference type="Gene3D" id="2.60.40.420">
    <property type="entry name" value="Cupredoxins - blue copper proteins"/>
    <property type="match status" value="3"/>
</dbReference>
<protein>
    <submittedName>
        <fullName evidence="6">Multicopper oxidase family protein</fullName>
    </submittedName>
</protein>
<dbReference type="CDD" id="cd13900">
    <property type="entry name" value="CuRO_3_Tth-MCO_like"/>
    <property type="match status" value="1"/>
</dbReference>
<dbReference type="Pfam" id="PF07732">
    <property type="entry name" value="Cu-oxidase_3"/>
    <property type="match status" value="1"/>
</dbReference>
<dbReference type="InterPro" id="IPR008972">
    <property type="entry name" value="Cupredoxin"/>
</dbReference>
<dbReference type="InterPro" id="IPR001117">
    <property type="entry name" value="Cu-oxidase_2nd"/>
</dbReference>
<comment type="caution">
    <text evidence="6">The sequence shown here is derived from an EMBL/GenBank/DDBJ whole genome shotgun (WGS) entry which is preliminary data.</text>
</comment>
<evidence type="ECO:0000313" key="7">
    <source>
        <dbReference type="Proteomes" id="UP001595909"/>
    </source>
</evidence>
<evidence type="ECO:0000259" key="3">
    <source>
        <dbReference type="Pfam" id="PF00394"/>
    </source>
</evidence>
<sequence length="498" mass="51501">MTGRSAPRHPISRRQALGLLGLGAAAVTAGATGWATLGVSDTTRTASVLPSGEPLGLPPELASRQGQLAVDLTAAPGASLAGRPASAWGYNGSSPGPTLRLRPGDELAVRLRNGLDQPTNLHTHGLRVSPEGNSDNPFIHIAPGETFDYRIAIPDGHPPGTFWYHPHAHGYVADQLLAGLAGALIVDDAPEPAVSADRVLLITDTTLGAGGPAATDPATRMVGRQGELLLLNGLHRPVIPAASGELQRWRLINATTSRTLNLHLDAHPLTRIAFDGITLPTATGVDTVRLAPGNRADVLVRPDRPGTFPLTASTEPRRAMGMMGGPAVGGETEVLATLTTSGPARAPSALPTFPPGPAPDAGATTGARRLTFTMGMGGGMGPGGTGSGGQGMSFGFDGRAYDPVRTDQTVALGAVEEWTVSNPTPMAHPFHLHVWPFEVLADSAGTPTTGAPQDVVLVPAGGWVRLRIPFTVLPGRSVYHCHILDHEDAGMMASIAVR</sequence>
<dbReference type="EMBL" id="JBHSIM010000045">
    <property type="protein sequence ID" value="MFC4834974.1"/>
    <property type="molecule type" value="Genomic_DNA"/>
</dbReference>
<dbReference type="Pfam" id="PF00394">
    <property type="entry name" value="Cu-oxidase"/>
    <property type="match status" value="1"/>
</dbReference>
<evidence type="ECO:0000313" key="6">
    <source>
        <dbReference type="EMBL" id="MFC4834974.1"/>
    </source>
</evidence>
<dbReference type="Pfam" id="PF07731">
    <property type="entry name" value="Cu-oxidase_2"/>
    <property type="match status" value="1"/>
</dbReference>
<dbReference type="SUPFAM" id="SSF49503">
    <property type="entry name" value="Cupredoxins"/>
    <property type="match status" value="3"/>
</dbReference>
<dbReference type="PROSITE" id="PS51318">
    <property type="entry name" value="TAT"/>
    <property type="match status" value="1"/>
</dbReference>
<dbReference type="InterPro" id="IPR002355">
    <property type="entry name" value="Cu_oxidase_Cu_BS"/>
</dbReference>
<evidence type="ECO:0000259" key="4">
    <source>
        <dbReference type="Pfam" id="PF07731"/>
    </source>
</evidence>
<keyword evidence="1" id="KW-0479">Metal-binding</keyword>
<name>A0ABV9RN79_9PSEU</name>
<dbReference type="InterPro" id="IPR045087">
    <property type="entry name" value="Cu-oxidase_fam"/>
</dbReference>
<dbReference type="InterPro" id="IPR011706">
    <property type="entry name" value="Cu-oxidase_C"/>
</dbReference>
<evidence type="ECO:0000256" key="2">
    <source>
        <dbReference type="ARBA" id="ARBA00023002"/>
    </source>
</evidence>
<dbReference type="RefSeq" id="WP_274187500.1">
    <property type="nucleotide sequence ID" value="NZ_BAABHN010000045.1"/>
</dbReference>
<dbReference type="PANTHER" id="PTHR11709">
    <property type="entry name" value="MULTI-COPPER OXIDASE"/>
    <property type="match status" value="1"/>
</dbReference>
<accession>A0ABV9RN79</accession>
<dbReference type="PANTHER" id="PTHR11709:SF2">
    <property type="entry name" value="MULTICOPPER OXIDASE LPR1"/>
    <property type="match status" value="1"/>
</dbReference>
<proteinExistence type="predicted"/>
<dbReference type="Proteomes" id="UP001595909">
    <property type="component" value="Unassembled WGS sequence"/>
</dbReference>
<organism evidence="6 7">
    <name type="scientific">Actinomycetospora chibensis</name>
    <dbReference type="NCBI Taxonomy" id="663606"/>
    <lineage>
        <taxon>Bacteria</taxon>
        <taxon>Bacillati</taxon>
        <taxon>Actinomycetota</taxon>
        <taxon>Actinomycetes</taxon>
        <taxon>Pseudonocardiales</taxon>
        <taxon>Pseudonocardiaceae</taxon>
        <taxon>Actinomycetospora</taxon>
    </lineage>
</organism>